<dbReference type="InterPro" id="IPR039766">
    <property type="entry name" value="Vps53"/>
</dbReference>
<sequence>MLSLPGVATDSSIEPAEQSEELVSDVCRDIKSLDIAKRNLTLTVTALKRLVMLVTALEQLRTQASCRQYDEAAGLIHAVEELAGHFLELRHVARVADLLERKAGVLGDLRQQLLDDYASLLGGAARQDLPEGWGAAAASCVDALGPSMRREVVTQFCLRILEDYKEIFQPPKEASQLETAERRYAWLKRAVRDYEERHAHTFPSEWRVQCGLCMHFCHVTRQHLVEVLSMTSHMVDPELMVRVLRKSIDFENELARKYPADERPAPAEKSGAASTAGLGLKYPDAMGKARPAAVADDGEDAEFAPRFKGIISECFDAYLGTWVRHEERQLLEEMSRGTAPGADEVIEQGGGDEEDDDGSFEPKLLYKSATTLFASMKGSMTKCAGFSTHNTLFDVFQVFRKAMSQYTDRLEKQLPKVTSAPLEARDVQRVCCVIGTAEYCDETLPQLADSLLQVIDPSFEEKVTFTAEQDGLHQLMNRANETLVLSVGCSLDEAFSKMTRTAWASFSQDVGDHSPYVGDISERLPKQLGPELDACGTPRIVALLRVALYNPFSVLESQRQGFLGDLERAMVEHEQVMRQQLRRGGLDQAWQSWIDTVRTTGRVHVAQGPKEVDPTVTALRERRLALVRLRLAEQNSETWEKHRDFDELCIGHFYGIQRVANSNHTRDMSNASASATARARGHVAEAALSANWPLVSPWVQAQQMGGVLAKYLRVLERGEATGWSGEHPRSSANPTLGQKWCLIPIRFEQAARRFGPAQQMAEDAVAHPQVIGPWDAGAVNLIHCATLSWRTSAHGAARRLCTQGGDGDERKDTFKRQVRRREGRQPAPKSCAGAGANNKSLRALAMNMLLPLAQTRRSMEGVLFDVLIVPADPPDALKTEEHGAAYNDQVQSKGKGHGLGAPRLPAFGGLLEAISLGQQSIGKRNFDRHQEFKQRLATLGYDEQVHIIRFAKVGKCYDRGKRGITLCVGEHRKELIVLYSHLEIAIGRGGNDVGRSDIGEEDFADENFCAIFGITDANEDDFAEEFFPWHPKQERFAREVFFESHGGTKGEGESVAAEVFSRIERVADADEERFDFMFLRKYDPRCRDVGEL</sequence>
<dbReference type="Pfam" id="PF04100">
    <property type="entry name" value="Vps53_N"/>
    <property type="match status" value="1"/>
</dbReference>
<comment type="caution">
    <text evidence="3">The sequence shown here is derived from an EMBL/GenBank/DDBJ whole genome shotgun (WGS) entry which is preliminary data.</text>
</comment>
<gene>
    <name evidence="3" type="ORF">PCOR1329_LOCUS17650</name>
</gene>
<organism evidence="3 4">
    <name type="scientific">Prorocentrum cordatum</name>
    <dbReference type="NCBI Taxonomy" id="2364126"/>
    <lineage>
        <taxon>Eukaryota</taxon>
        <taxon>Sar</taxon>
        <taxon>Alveolata</taxon>
        <taxon>Dinophyceae</taxon>
        <taxon>Prorocentrales</taxon>
        <taxon>Prorocentraceae</taxon>
        <taxon>Prorocentrum</taxon>
    </lineage>
</organism>
<dbReference type="PANTHER" id="PTHR12820">
    <property type="entry name" value="VACUOLAR SORTING PROTEIN 53"/>
    <property type="match status" value="1"/>
</dbReference>
<dbReference type="EMBL" id="CAUYUJ010005502">
    <property type="protein sequence ID" value="CAK0813866.1"/>
    <property type="molecule type" value="Genomic_DNA"/>
</dbReference>
<feature type="region of interest" description="Disordered" evidence="1">
    <location>
        <begin position="802"/>
        <end position="835"/>
    </location>
</feature>
<feature type="region of interest" description="Disordered" evidence="1">
    <location>
        <begin position="334"/>
        <end position="360"/>
    </location>
</feature>
<feature type="domain" description="Vps53 N-terminal" evidence="2">
    <location>
        <begin position="15"/>
        <end position="335"/>
    </location>
</feature>
<reference evidence="3" key="1">
    <citation type="submission" date="2023-10" db="EMBL/GenBank/DDBJ databases">
        <authorList>
            <person name="Chen Y."/>
            <person name="Shah S."/>
            <person name="Dougan E. K."/>
            <person name="Thang M."/>
            <person name="Chan C."/>
        </authorList>
    </citation>
    <scope>NUCLEOTIDE SEQUENCE [LARGE SCALE GENOMIC DNA]</scope>
</reference>
<protein>
    <recommendedName>
        <fullName evidence="2">Vps53 N-terminal domain-containing protein</fullName>
    </recommendedName>
</protein>
<feature type="compositionally biased region" description="Acidic residues" evidence="1">
    <location>
        <begin position="344"/>
        <end position="359"/>
    </location>
</feature>
<evidence type="ECO:0000256" key="1">
    <source>
        <dbReference type="SAM" id="MobiDB-lite"/>
    </source>
</evidence>
<name>A0ABN9RBS1_9DINO</name>
<accession>A0ABN9RBS1</accession>
<evidence type="ECO:0000313" key="3">
    <source>
        <dbReference type="EMBL" id="CAK0813866.1"/>
    </source>
</evidence>
<dbReference type="InterPro" id="IPR007234">
    <property type="entry name" value="Vps53_N"/>
</dbReference>
<dbReference type="Proteomes" id="UP001189429">
    <property type="component" value="Unassembled WGS sequence"/>
</dbReference>
<keyword evidence="4" id="KW-1185">Reference proteome</keyword>
<proteinExistence type="predicted"/>
<evidence type="ECO:0000259" key="2">
    <source>
        <dbReference type="Pfam" id="PF04100"/>
    </source>
</evidence>
<evidence type="ECO:0000313" key="4">
    <source>
        <dbReference type="Proteomes" id="UP001189429"/>
    </source>
</evidence>
<dbReference type="PANTHER" id="PTHR12820:SF0">
    <property type="entry name" value="VACUOLAR PROTEIN SORTING-ASSOCIATED PROTEIN 53 HOMOLOG"/>
    <property type="match status" value="1"/>
</dbReference>